<evidence type="ECO:0000256" key="6">
    <source>
        <dbReference type="ARBA" id="ARBA00022741"/>
    </source>
</evidence>
<dbReference type="EMBL" id="JAGMWN010000006">
    <property type="protein sequence ID" value="MBP5858009.1"/>
    <property type="molecule type" value="Genomic_DNA"/>
</dbReference>
<dbReference type="SMART" id="SM00387">
    <property type="entry name" value="HATPase_c"/>
    <property type="match status" value="1"/>
</dbReference>
<sequence length="440" mass="47426">MLAEVLIFLPSVARFRVSWLNERLGAAHLAILTLEAAPDAMVSQALERQLLDFVGVRAIALRRAGERLALLNDMPPAVDATYDLATEGPVDMIVNALSLMGRHGEAMTRILGPSPKEPASEIEIVLRERALRDAILGFAGRILGLSLVISIITAGLVFLVLRWQFVRPMRRLTRNMIRFREAPEEAGRIVRASARDDELGVAERELATMQKALHDTLAQRRKLAALGTAVAKIQHDLRGILSTALVVSDRLESSDDPEVQRVTPTLVASIERAAKLCSQTLDYVGRGMPERDPVPVDLRVLVEEAGVGFARAAHLDNRVPEGLTAHADRDQLFRIVNNLLRNAAEAGAETVTVGAPEAGRRDRIALDFLDDGPGLPPRALEKLFQPFEGSARAGGAGLGLAIARELARGNGGDLALSGTGAAGTRFRLTLPRTPAQSPGT</sequence>
<evidence type="ECO:0000259" key="11">
    <source>
        <dbReference type="PROSITE" id="PS50885"/>
    </source>
</evidence>
<evidence type="ECO:0000259" key="10">
    <source>
        <dbReference type="PROSITE" id="PS50109"/>
    </source>
</evidence>
<dbReference type="PANTHER" id="PTHR44936:SF10">
    <property type="entry name" value="SENSOR PROTEIN RSTB"/>
    <property type="match status" value="1"/>
</dbReference>
<evidence type="ECO:0000256" key="1">
    <source>
        <dbReference type="ARBA" id="ARBA00000085"/>
    </source>
</evidence>
<evidence type="ECO:0000256" key="3">
    <source>
        <dbReference type="ARBA" id="ARBA00012438"/>
    </source>
</evidence>
<dbReference type="InterPro" id="IPR005467">
    <property type="entry name" value="His_kinase_dom"/>
</dbReference>
<dbReference type="PROSITE" id="PS50109">
    <property type="entry name" value="HIS_KIN"/>
    <property type="match status" value="1"/>
</dbReference>
<dbReference type="InterPro" id="IPR036890">
    <property type="entry name" value="HATPase_C_sf"/>
</dbReference>
<dbReference type="EC" id="2.7.13.3" evidence="3"/>
<evidence type="ECO:0000256" key="2">
    <source>
        <dbReference type="ARBA" id="ARBA00004370"/>
    </source>
</evidence>
<keyword evidence="5" id="KW-0808">Transferase</keyword>
<dbReference type="InterPro" id="IPR003594">
    <property type="entry name" value="HATPase_dom"/>
</dbReference>
<dbReference type="GO" id="GO:0007165">
    <property type="term" value="P:signal transduction"/>
    <property type="evidence" value="ECO:0007669"/>
    <property type="project" value="InterPro"/>
</dbReference>
<protein>
    <recommendedName>
        <fullName evidence="3">histidine kinase</fullName>
        <ecNumber evidence="3">2.7.13.3</ecNumber>
    </recommendedName>
</protein>
<keyword evidence="8" id="KW-0067">ATP-binding</keyword>
<name>A0A8J7S729_9PROT</name>
<evidence type="ECO:0000313" key="12">
    <source>
        <dbReference type="EMBL" id="MBP5858009.1"/>
    </source>
</evidence>
<evidence type="ECO:0000256" key="7">
    <source>
        <dbReference type="ARBA" id="ARBA00022777"/>
    </source>
</evidence>
<keyword evidence="9" id="KW-1133">Transmembrane helix</keyword>
<keyword evidence="9" id="KW-0812">Transmembrane</keyword>
<keyword evidence="6" id="KW-0547">Nucleotide-binding</keyword>
<keyword evidence="13" id="KW-1185">Reference proteome</keyword>
<feature type="domain" description="HAMP" evidence="11">
    <location>
        <begin position="163"/>
        <end position="218"/>
    </location>
</feature>
<comment type="catalytic activity">
    <reaction evidence="1">
        <text>ATP + protein L-histidine = ADP + protein N-phospho-L-histidine.</text>
        <dbReference type="EC" id="2.7.13.3"/>
    </reaction>
</comment>
<keyword evidence="4" id="KW-0597">Phosphoprotein</keyword>
<dbReference type="Pfam" id="PF02518">
    <property type="entry name" value="HATPase_c"/>
    <property type="match status" value="1"/>
</dbReference>
<dbReference type="InterPro" id="IPR004358">
    <property type="entry name" value="Sig_transdc_His_kin-like_C"/>
</dbReference>
<organism evidence="12 13">
    <name type="scientific">Marivibrio halodurans</name>
    <dbReference type="NCBI Taxonomy" id="2039722"/>
    <lineage>
        <taxon>Bacteria</taxon>
        <taxon>Pseudomonadati</taxon>
        <taxon>Pseudomonadota</taxon>
        <taxon>Alphaproteobacteria</taxon>
        <taxon>Rhodospirillales</taxon>
        <taxon>Rhodospirillaceae</taxon>
        <taxon>Marivibrio</taxon>
    </lineage>
</organism>
<dbReference type="GO" id="GO:0005524">
    <property type="term" value="F:ATP binding"/>
    <property type="evidence" value="ECO:0007669"/>
    <property type="project" value="UniProtKB-KW"/>
</dbReference>
<dbReference type="PANTHER" id="PTHR44936">
    <property type="entry name" value="SENSOR PROTEIN CREC"/>
    <property type="match status" value="1"/>
</dbReference>
<gene>
    <name evidence="12" type="ORF">KAJ83_13405</name>
</gene>
<dbReference type="PROSITE" id="PS50885">
    <property type="entry name" value="HAMP"/>
    <property type="match status" value="1"/>
</dbReference>
<proteinExistence type="predicted"/>
<dbReference type="Gene3D" id="3.30.565.10">
    <property type="entry name" value="Histidine kinase-like ATPase, C-terminal domain"/>
    <property type="match status" value="1"/>
</dbReference>
<evidence type="ECO:0000256" key="4">
    <source>
        <dbReference type="ARBA" id="ARBA00022553"/>
    </source>
</evidence>
<reference evidence="12" key="1">
    <citation type="submission" date="2021-04" db="EMBL/GenBank/DDBJ databases">
        <authorList>
            <person name="Zhang D.-C."/>
        </authorList>
    </citation>
    <scope>NUCLEOTIDE SEQUENCE</scope>
    <source>
        <strain evidence="12">CGMCC 1.15697</strain>
    </source>
</reference>
<keyword evidence="9" id="KW-0472">Membrane</keyword>
<evidence type="ECO:0000256" key="8">
    <source>
        <dbReference type="ARBA" id="ARBA00022840"/>
    </source>
</evidence>
<dbReference type="Gene3D" id="1.10.287.130">
    <property type="match status" value="1"/>
</dbReference>
<evidence type="ECO:0000256" key="9">
    <source>
        <dbReference type="SAM" id="Phobius"/>
    </source>
</evidence>
<feature type="transmembrane region" description="Helical" evidence="9">
    <location>
        <begin position="138"/>
        <end position="161"/>
    </location>
</feature>
<accession>A0A8J7S729</accession>
<comment type="subcellular location">
    <subcellularLocation>
        <location evidence="2">Membrane</location>
    </subcellularLocation>
</comment>
<keyword evidence="7 12" id="KW-0418">Kinase</keyword>
<dbReference type="GO" id="GO:0004673">
    <property type="term" value="F:protein histidine kinase activity"/>
    <property type="evidence" value="ECO:0007669"/>
    <property type="project" value="UniProtKB-EC"/>
</dbReference>
<dbReference type="SUPFAM" id="SSF55874">
    <property type="entry name" value="ATPase domain of HSP90 chaperone/DNA topoisomerase II/histidine kinase"/>
    <property type="match status" value="1"/>
</dbReference>
<feature type="domain" description="Histidine kinase" evidence="10">
    <location>
        <begin position="232"/>
        <end position="434"/>
    </location>
</feature>
<evidence type="ECO:0000313" key="13">
    <source>
        <dbReference type="Proteomes" id="UP000672602"/>
    </source>
</evidence>
<dbReference type="PRINTS" id="PR00344">
    <property type="entry name" value="BCTRLSENSOR"/>
</dbReference>
<dbReference type="Proteomes" id="UP000672602">
    <property type="component" value="Unassembled WGS sequence"/>
</dbReference>
<evidence type="ECO:0000256" key="5">
    <source>
        <dbReference type="ARBA" id="ARBA00022679"/>
    </source>
</evidence>
<dbReference type="GO" id="GO:0016020">
    <property type="term" value="C:membrane"/>
    <property type="evidence" value="ECO:0007669"/>
    <property type="project" value="UniProtKB-SubCell"/>
</dbReference>
<comment type="caution">
    <text evidence="12">The sequence shown here is derived from an EMBL/GenBank/DDBJ whole genome shotgun (WGS) entry which is preliminary data.</text>
</comment>
<dbReference type="InterPro" id="IPR050980">
    <property type="entry name" value="2C_sensor_his_kinase"/>
</dbReference>
<dbReference type="InterPro" id="IPR003660">
    <property type="entry name" value="HAMP_dom"/>
</dbReference>
<dbReference type="AlphaFoldDB" id="A0A8J7S729"/>